<feature type="region of interest" description="Disordered" evidence="7">
    <location>
        <begin position="644"/>
        <end position="665"/>
    </location>
</feature>
<protein>
    <submittedName>
        <fullName evidence="10">Retrovirus-related Pol poly from transposon</fullName>
    </submittedName>
</protein>
<feature type="non-terminal residue" evidence="10">
    <location>
        <position position="799"/>
    </location>
</feature>
<dbReference type="Gene3D" id="3.10.20.370">
    <property type="match status" value="1"/>
</dbReference>
<dbReference type="InterPro" id="IPR012337">
    <property type="entry name" value="RNaseH-like_sf"/>
</dbReference>
<evidence type="ECO:0000256" key="3">
    <source>
        <dbReference type="ARBA" id="ARBA00022722"/>
    </source>
</evidence>
<reference evidence="10" key="1">
    <citation type="submission" date="2020-04" db="EMBL/GenBank/DDBJ databases">
        <authorList>
            <person name="Alioto T."/>
            <person name="Alioto T."/>
            <person name="Gomez Garrido J."/>
        </authorList>
    </citation>
    <scope>NUCLEOTIDE SEQUENCE</scope>
    <source>
        <strain evidence="10">A484AB</strain>
    </source>
</reference>
<evidence type="ECO:0000256" key="5">
    <source>
        <dbReference type="ARBA" id="ARBA00022801"/>
    </source>
</evidence>
<feature type="compositionally biased region" description="Basic and acidic residues" evidence="7">
    <location>
        <begin position="645"/>
        <end position="658"/>
    </location>
</feature>
<dbReference type="FunFam" id="3.10.20.370:FF:000001">
    <property type="entry name" value="Retrovirus-related Pol polyprotein from transposon 17.6-like protein"/>
    <property type="match status" value="1"/>
</dbReference>
<dbReference type="PROSITE" id="PS50994">
    <property type="entry name" value="INTEGRASE"/>
    <property type="match status" value="1"/>
</dbReference>
<dbReference type="Gene3D" id="3.30.420.10">
    <property type="entry name" value="Ribonuclease H-like superfamily/Ribonuclease H"/>
    <property type="match status" value="1"/>
</dbReference>
<dbReference type="InterPro" id="IPR000477">
    <property type="entry name" value="RT_dom"/>
</dbReference>
<dbReference type="PANTHER" id="PTHR37984:SF8">
    <property type="entry name" value="CCHC-TYPE DOMAIN-CONTAINING PROTEIN"/>
    <property type="match status" value="1"/>
</dbReference>
<keyword evidence="11" id="KW-1185">Reference proteome</keyword>
<dbReference type="Pfam" id="PF00078">
    <property type="entry name" value="RVT_1"/>
    <property type="match status" value="1"/>
</dbReference>
<name>A0A6S7IPM3_PARCT</name>
<dbReference type="FunFam" id="3.30.420.10:FF:000063">
    <property type="entry name" value="Retrovirus-related Pol polyprotein from transposon 297-like Protein"/>
    <property type="match status" value="1"/>
</dbReference>
<dbReference type="GO" id="GO:0015074">
    <property type="term" value="P:DNA integration"/>
    <property type="evidence" value="ECO:0007669"/>
    <property type="project" value="InterPro"/>
</dbReference>
<dbReference type="SUPFAM" id="SSF56672">
    <property type="entry name" value="DNA/RNA polymerases"/>
    <property type="match status" value="1"/>
</dbReference>
<evidence type="ECO:0000256" key="6">
    <source>
        <dbReference type="ARBA" id="ARBA00022918"/>
    </source>
</evidence>
<evidence type="ECO:0000259" key="8">
    <source>
        <dbReference type="PROSITE" id="PS50878"/>
    </source>
</evidence>
<dbReference type="InterPro" id="IPR043502">
    <property type="entry name" value="DNA/RNA_pol_sf"/>
</dbReference>
<feature type="domain" description="Reverse transcriptase" evidence="8">
    <location>
        <begin position="103"/>
        <end position="293"/>
    </location>
</feature>
<dbReference type="CDD" id="cd09274">
    <property type="entry name" value="RNase_HI_RT_Ty3"/>
    <property type="match status" value="1"/>
</dbReference>
<evidence type="ECO:0000256" key="1">
    <source>
        <dbReference type="ARBA" id="ARBA00022679"/>
    </source>
</evidence>
<dbReference type="GO" id="GO:0016787">
    <property type="term" value="F:hydrolase activity"/>
    <property type="evidence" value="ECO:0007669"/>
    <property type="project" value="UniProtKB-KW"/>
</dbReference>
<dbReference type="FunFam" id="3.10.10.10:FF:000003">
    <property type="entry name" value="Retrovirus-related Pol polyprotein from transposon 297-like Protein"/>
    <property type="match status" value="1"/>
</dbReference>
<feature type="non-terminal residue" evidence="10">
    <location>
        <position position="1"/>
    </location>
</feature>
<feature type="domain" description="Integrase catalytic" evidence="9">
    <location>
        <begin position="459"/>
        <end position="652"/>
    </location>
</feature>
<gene>
    <name evidence="10" type="ORF">PACLA_8A050340</name>
</gene>
<dbReference type="GO" id="GO:0003676">
    <property type="term" value="F:nucleic acid binding"/>
    <property type="evidence" value="ECO:0007669"/>
    <property type="project" value="InterPro"/>
</dbReference>
<dbReference type="AlphaFoldDB" id="A0A6S7IPM3"/>
<keyword evidence="2" id="KW-0548">Nucleotidyltransferase</keyword>
<dbReference type="InterPro" id="IPR043128">
    <property type="entry name" value="Rev_trsase/Diguanyl_cyclase"/>
</dbReference>
<evidence type="ECO:0000256" key="4">
    <source>
        <dbReference type="ARBA" id="ARBA00022759"/>
    </source>
</evidence>
<keyword evidence="6" id="KW-0695">RNA-directed DNA polymerase</keyword>
<comment type="caution">
    <text evidence="10">The sequence shown here is derived from an EMBL/GenBank/DDBJ whole genome shotgun (WGS) entry which is preliminary data.</text>
</comment>
<sequence length="799" mass="90599">RDTLTPLIGARTAQQMGLITVHEDKFVSVAPPERERKPKIKKIATEQLITHHADVFSKELGTLPGTVHLQVDENAEPTITPARRVPTALKEKYKEELDRLEKLGVVATVDQPTPWVSSVVIATKKSGALRICIDSRPLNKALKRETYHLPVLDDLMPDLARAKVFSSVDLTAGYWHCVLDEESSLLTTFATPFGRYRWKRLPFGLSVSSEICQKRVNQALEGLNGILNITDDILYGRCRERGIALNQNKLKLRITEVPFMGHIFSNQGLKIDPEKTKAVLEMPKPEDAEGSILSYYDPKIELEIQCDASKKGLGAALLQNGKPIAYASRTLTDTEQRYAQIEKEMLAIVFSLEKFNQYTYGRHVKIQSDHKPLESILKKSLACAPRRLQGMMMRLQKYDYEVHYERGKNMHLADTLSRAYLPSTAHPTATEFENINAAAFLPISTTRLKEIQQATEVDEILRPLKNRILRGWPEERNQVPAQVAPYFHVRDELSIQDGVIYRGQRIVIPTSLRNDIKHKLHASHQAVILKLKSHFARHGCPDRMISDNGPQFVSSEFKQFSKEWDFEQRTSSPGNSKGNGKVESAVKTAKNLIRKALDAGTDPYLSILDYRNTPTQGMESSPVQRLMNRRTRTLLPTTKALLEPRTTRPDQDIKDLSKRQQQQSKYYNPHTRALTPLDKGDVVRMKPFQLGSKVWKKATVASRLDERSYIVETTNGEIYRRNRLHLKKTPPARPQRPPSLSKDNQKNVSKNPHSTCCMEVPHETEVLSSMLKGPDVSSCIEILTRVQALYYILSAVCAK</sequence>
<organism evidence="10 11">
    <name type="scientific">Paramuricea clavata</name>
    <name type="common">Red gorgonian</name>
    <name type="synonym">Violescent sea-whip</name>
    <dbReference type="NCBI Taxonomy" id="317549"/>
    <lineage>
        <taxon>Eukaryota</taxon>
        <taxon>Metazoa</taxon>
        <taxon>Cnidaria</taxon>
        <taxon>Anthozoa</taxon>
        <taxon>Octocorallia</taxon>
        <taxon>Malacalcyonacea</taxon>
        <taxon>Plexauridae</taxon>
        <taxon>Paramuricea</taxon>
    </lineage>
</organism>
<evidence type="ECO:0000313" key="11">
    <source>
        <dbReference type="Proteomes" id="UP001152795"/>
    </source>
</evidence>
<dbReference type="Gene3D" id="3.30.70.270">
    <property type="match status" value="1"/>
</dbReference>
<dbReference type="GO" id="GO:0003964">
    <property type="term" value="F:RNA-directed DNA polymerase activity"/>
    <property type="evidence" value="ECO:0007669"/>
    <property type="project" value="UniProtKB-KW"/>
</dbReference>
<keyword evidence="4" id="KW-0255">Endonuclease</keyword>
<evidence type="ECO:0000259" key="9">
    <source>
        <dbReference type="PROSITE" id="PS50994"/>
    </source>
</evidence>
<dbReference type="InterPro" id="IPR041373">
    <property type="entry name" value="RT_RNaseH"/>
</dbReference>
<keyword evidence="1" id="KW-0808">Transferase</keyword>
<dbReference type="InterPro" id="IPR050951">
    <property type="entry name" value="Retrovirus_Pol_polyprotein"/>
</dbReference>
<evidence type="ECO:0000256" key="7">
    <source>
        <dbReference type="SAM" id="MobiDB-lite"/>
    </source>
</evidence>
<dbReference type="GO" id="GO:0004519">
    <property type="term" value="F:endonuclease activity"/>
    <property type="evidence" value="ECO:0007669"/>
    <property type="project" value="UniProtKB-KW"/>
</dbReference>
<dbReference type="PANTHER" id="PTHR37984">
    <property type="entry name" value="PROTEIN CBG26694"/>
    <property type="match status" value="1"/>
</dbReference>
<dbReference type="Pfam" id="PF17917">
    <property type="entry name" value="RT_RNaseH"/>
    <property type="match status" value="1"/>
</dbReference>
<dbReference type="CDD" id="cd01647">
    <property type="entry name" value="RT_LTR"/>
    <property type="match status" value="1"/>
</dbReference>
<dbReference type="PROSITE" id="PS50878">
    <property type="entry name" value="RT_POL"/>
    <property type="match status" value="1"/>
</dbReference>
<keyword evidence="3" id="KW-0540">Nuclease</keyword>
<evidence type="ECO:0000313" key="10">
    <source>
        <dbReference type="EMBL" id="CAB4007642.1"/>
    </source>
</evidence>
<dbReference type="InterPro" id="IPR036397">
    <property type="entry name" value="RNaseH_sf"/>
</dbReference>
<proteinExistence type="predicted"/>
<dbReference type="SUPFAM" id="SSF53098">
    <property type="entry name" value="Ribonuclease H-like"/>
    <property type="match status" value="1"/>
</dbReference>
<keyword evidence="5" id="KW-0378">Hydrolase</keyword>
<dbReference type="Gene3D" id="3.10.10.10">
    <property type="entry name" value="HIV Type 1 Reverse Transcriptase, subunit A, domain 1"/>
    <property type="match status" value="1"/>
</dbReference>
<evidence type="ECO:0000256" key="2">
    <source>
        <dbReference type="ARBA" id="ARBA00022695"/>
    </source>
</evidence>
<dbReference type="Proteomes" id="UP001152795">
    <property type="component" value="Unassembled WGS sequence"/>
</dbReference>
<accession>A0A6S7IPM3</accession>
<feature type="region of interest" description="Disordered" evidence="7">
    <location>
        <begin position="726"/>
        <end position="756"/>
    </location>
</feature>
<dbReference type="EMBL" id="CACRXK020005861">
    <property type="protein sequence ID" value="CAB4007642.1"/>
    <property type="molecule type" value="Genomic_DNA"/>
</dbReference>
<dbReference type="InterPro" id="IPR001584">
    <property type="entry name" value="Integrase_cat-core"/>
</dbReference>
<dbReference type="OrthoDB" id="5982225at2759"/>